<keyword evidence="2" id="KW-1185">Reference proteome</keyword>
<sequence>MRKNLAYKTFGRDLCLVGYTISSGYSAVRSHASLTILHLLNGLTFLDSVRQNKFREVKYFIRQMPHYADWF</sequence>
<name>A0A0R3Q7X2_9BILA</name>
<protein>
    <submittedName>
        <fullName evidence="3">Ovule protein</fullName>
    </submittedName>
</protein>
<evidence type="ECO:0000313" key="2">
    <source>
        <dbReference type="Proteomes" id="UP000280834"/>
    </source>
</evidence>
<dbReference type="EMBL" id="UZAG01001320">
    <property type="protein sequence ID" value="VDO10988.1"/>
    <property type="molecule type" value="Genomic_DNA"/>
</dbReference>
<accession>A0A0R3Q7X2</accession>
<organism evidence="3">
    <name type="scientific">Brugia timori</name>
    <dbReference type="NCBI Taxonomy" id="42155"/>
    <lineage>
        <taxon>Eukaryota</taxon>
        <taxon>Metazoa</taxon>
        <taxon>Ecdysozoa</taxon>
        <taxon>Nematoda</taxon>
        <taxon>Chromadorea</taxon>
        <taxon>Rhabditida</taxon>
        <taxon>Spirurina</taxon>
        <taxon>Spiruromorpha</taxon>
        <taxon>Filarioidea</taxon>
        <taxon>Onchocercidae</taxon>
        <taxon>Brugia</taxon>
    </lineage>
</organism>
<dbReference type="AlphaFoldDB" id="A0A0R3Q7X2"/>
<reference evidence="3" key="1">
    <citation type="submission" date="2017-02" db="UniProtKB">
        <authorList>
            <consortium name="WormBaseParasite"/>
        </authorList>
    </citation>
    <scope>IDENTIFICATION</scope>
</reference>
<evidence type="ECO:0000313" key="3">
    <source>
        <dbReference type="WBParaSite" id="BTMF_0000242601-mRNA-1"/>
    </source>
</evidence>
<proteinExistence type="predicted"/>
<dbReference type="Proteomes" id="UP000280834">
    <property type="component" value="Unassembled WGS sequence"/>
</dbReference>
<reference evidence="1 2" key="2">
    <citation type="submission" date="2018-11" db="EMBL/GenBank/DDBJ databases">
        <authorList>
            <consortium name="Pathogen Informatics"/>
        </authorList>
    </citation>
    <scope>NUCLEOTIDE SEQUENCE [LARGE SCALE GENOMIC DNA]</scope>
</reference>
<evidence type="ECO:0000313" key="1">
    <source>
        <dbReference type="EMBL" id="VDO10988.1"/>
    </source>
</evidence>
<gene>
    <name evidence="1" type="ORF">BTMF_LOCUS1754</name>
</gene>
<dbReference type="WBParaSite" id="BTMF_0000242601-mRNA-1">
    <property type="protein sequence ID" value="BTMF_0000242601-mRNA-1"/>
    <property type="gene ID" value="BTMF_0000242601"/>
</dbReference>